<reference evidence="3" key="2">
    <citation type="submission" date="2021-01" db="UniProtKB">
        <authorList>
            <consortium name="EnsemblMetazoa"/>
        </authorList>
    </citation>
    <scope>IDENTIFICATION</scope>
</reference>
<feature type="region of interest" description="Disordered" evidence="1">
    <location>
        <begin position="230"/>
        <end position="258"/>
    </location>
</feature>
<accession>A0A7M7NGC4</accession>
<dbReference type="PANTHER" id="PTHR33327:SF3">
    <property type="entry name" value="RNA-DIRECTED DNA POLYMERASE"/>
    <property type="match status" value="1"/>
</dbReference>
<evidence type="ECO:0000256" key="1">
    <source>
        <dbReference type="SAM" id="MobiDB-lite"/>
    </source>
</evidence>
<feature type="region of interest" description="Disordered" evidence="1">
    <location>
        <begin position="1"/>
        <end position="25"/>
    </location>
</feature>
<protein>
    <recommendedName>
        <fullName evidence="2">DUF7041 domain-containing protein</fullName>
    </recommendedName>
</protein>
<evidence type="ECO:0000259" key="2">
    <source>
        <dbReference type="Pfam" id="PF23055"/>
    </source>
</evidence>
<name>A0A7M7NGC4_STRPU</name>
<dbReference type="AlphaFoldDB" id="A0A7M7NGC4"/>
<organism evidence="3 4">
    <name type="scientific">Strongylocentrotus purpuratus</name>
    <name type="common">Purple sea urchin</name>
    <dbReference type="NCBI Taxonomy" id="7668"/>
    <lineage>
        <taxon>Eukaryota</taxon>
        <taxon>Metazoa</taxon>
        <taxon>Echinodermata</taxon>
        <taxon>Eleutherozoa</taxon>
        <taxon>Echinozoa</taxon>
        <taxon>Echinoidea</taxon>
        <taxon>Euechinoidea</taxon>
        <taxon>Echinacea</taxon>
        <taxon>Camarodonta</taxon>
        <taxon>Echinidea</taxon>
        <taxon>Strongylocentrotidae</taxon>
        <taxon>Strongylocentrotus</taxon>
    </lineage>
</organism>
<dbReference type="RefSeq" id="XP_030836086.1">
    <property type="nucleotide sequence ID" value="XM_030980226.1"/>
</dbReference>
<dbReference type="GeneID" id="105443592"/>
<dbReference type="PANTHER" id="PTHR33327">
    <property type="entry name" value="ENDONUCLEASE"/>
    <property type="match status" value="1"/>
</dbReference>
<sequence length="290" mass="31923">MPAPNTAEEGPPPEHEQAGAAAGASVQATQGVGAVSIKLPPFWRGDPEVWFAQASAQFETRGITSEQTKYAYIIATLPSDVALKIRDILISPPPIKPYTELRALLISRMTSSEQRRVQMLLNEEELGDRKPSQLLRRMQQLLGMQQLEKGILRELFLQRLPQNVRLILASSSDALPLSELANLADKILEASIPVTGISAPSATVAAVSNSNPDLQHQVLELTKMVKELTATVGRMRSRSRSRSMSSNRKRDSSGSKSASTSELCWYHEKWGEKAHQCRPPCTYSKPAENI</sequence>
<dbReference type="Pfam" id="PF23055">
    <property type="entry name" value="DUF7041"/>
    <property type="match status" value="1"/>
</dbReference>
<evidence type="ECO:0000313" key="3">
    <source>
        <dbReference type="EnsemblMetazoa" id="XP_030836086"/>
    </source>
</evidence>
<dbReference type="OrthoDB" id="10048650at2759"/>
<dbReference type="EnsemblMetazoa" id="XM_030980226">
    <property type="protein sequence ID" value="XP_030836086"/>
    <property type="gene ID" value="LOC105443592"/>
</dbReference>
<dbReference type="Proteomes" id="UP000007110">
    <property type="component" value="Unassembled WGS sequence"/>
</dbReference>
<proteinExistence type="predicted"/>
<dbReference type="InterPro" id="IPR055469">
    <property type="entry name" value="DUF7041"/>
</dbReference>
<dbReference type="InParanoid" id="A0A7M7NGC4"/>
<dbReference type="OMA" id="PEDICWY"/>
<dbReference type="KEGG" id="spu:105443592"/>
<keyword evidence="4" id="KW-1185">Reference proteome</keyword>
<feature type="domain" description="DUF7041" evidence="2">
    <location>
        <begin position="39"/>
        <end position="121"/>
    </location>
</feature>
<evidence type="ECO:0000313" key="4">
    <source>
        <dbReference type="Proteomes" id="UP000007110"/>
    </source>
</evidence>
<reference evidence="4" key="1">
    <citation type="submission" date="2015-02" db="EMBL/GenBank/DDBJ databases">
        <title>Genome sequencing for Strongylocentrotus purpuratus.</title>
        <authorList>
            <person name="Murali S."/>
            <person name="Liu Y."/>
            <person name="Vee V."/>
            <person name="English A."/>
            <person name="Wang M."/>
            <person name="Skinner E."/>
            <person name="Han Y."/>
            <person name="Muzny D.M."/>
            <person name="Worley K.C."/>
            <person name="Gibbs R.A."/>
        </authorList>
    </citation>
    <scope>NUCLEOTIDE SEQUENCE</scope>
</reference>